<feature type="compositionally biased region" description="Low complexity" evidence="1">
    <location>
        <begin position="192"/>
        <end position="206"/>
    </location>
</feature>
<dbReference type="AlphaFoldDB" id="A0A246K0Q9"/>
<reference evidence="3 4" key="1">
    <citation type="journal article" date="2010" name="Int. J. Syst. Evol. Microbiol.">
        <title>Sphingopyxis bauzanensis sp. nov., a psychrophilic bacterium isolated from soil.</title>
        <authorList>
            <person name="Zhang D.C."/>
            <person name="Liu H.C."/>
            <person name="Xin Y.H."/>
            <person name="Zhou Y.G."/>
            <person name="Schinner F."/>
            <person name="Margesin R."/>
        </authorList>
    </citation>
    <scope>NUCLEOTIDE SEQUENCE [LARGE SCALE GENOMIC DNA]</scope>
    <source>
        <strain evidence="3 4">DSM 22271</strain>
    </source>
</reference>
<organism evidence="3 4">
    <name type="scientific">Sphingopyxis bauzanensis</name>
    <dbReference type="NCBI Taxonomy" id="651663"/>
    <lineage>
        <taxon>Bacteria</taxon>
        <taxon>Pseudomonadati</taxon>
        <taxon>Pseudomonadota</taxon>
        <taxon>Alphaproteobacteria</taxon>
        <taxon>Sphingomonadales</taxon>
        <taxon>Sphingomonadaceae</taxon>
        <taxon>Sphingopyxis</taxon>
    </lineage>
</organism>
<dbReference type="OrthoDB" id="5735475at2"/>
<sequence length="234" mass="24264">MNFKAIVAAAISATAGLALAPAATAKVVDQSEAGFTVAHTAQVTATPADVWKMLRMPQNWWSKDHSWSGDAANFWLDSQAGGCFCEKLPDTGAGVGSVQHARVLFSKPGQLLRLSGAFGPLQGEALNGTLTIQIKETPTGSALRFDYVVGGYMRFKVADIAPAVDQVIGEQLLGLANALGGALPPSREEKAAAAAEGAAKPATETPPADDEPGLDAAVADLVEDELKAEPEGRR</sequence>
<keyword evidence="4" id="KW-1185">Reference proteome</keyword>
<evidence type="ECO:0000256" key="2">
    <source>
        <dbReference type="SAM" id="SignalP"/>
    </source>
</evidence>
<dbReference type="EMBL" id="NISK01000001">
    <property type="protein sequence ID" value="OWQ99083.1"/>
    <property type="molecule type" value="Genomic_DNA"/>
</dbReference>
<protein>
    <recommendedName>
        <fullName evidence="5">ATPase</fullName>
    </recommendedName>
</protein>
<gene>
    <name evidence="3" type="ORF">CDQ92_02635</name>
</gene>
<evidence type="ECO:0008006" key="5">
    <source>
        <dbReference type="Google" id="ProtNLM"/>
    </source>
</evidence>
<feature type="chain" id="PRO_5013281205" description="ATPase" evidence="2">
    <location>
        <begin position="21"/>
        <end position="234"/>
    </location>
</feature>
<proteinExistence type="predicted"/>
<evidence type="ECO:0000313" key="4">
    <source>
        <dbReference type="Proteomes" id="UP000197361"/>
    </source>
</evidence>
<dbReference type="SUPFAM" id="SSF55961">
    <property type="entry name" value="Bet v1-like"/>
    <property type="match status" value="1"/>
</dbReference>
<feature type="compositionally biased region" description="Basic and acidic residues" evidence="1">
    <location>
        <begin position="224"/>
        <end position="234"/>
    </location>
</feature>
<accession>A0A246K0Q9</accession>
<feature type="signal peptide" evidence="2">
    <location>
        <begin position="1"/>
        <end position="20"/>
    </location>
</feature>
<keyword evidence="2" id="KW-0732">Signal</keyword>
<name>A0A246K0Q9_9SPHN</name>
<dbReference type="RefSeq" id="WP_088439808.1">
    <property type="nucleotide sequence ID" value="NZ_BMMC01000004.1"/>
</dbReference>
<evidence type="ECO:0000313" key="3">
    <source>
        <dbReference type="EMBL" id="OWQ99083.1"/>
    </source>
</evidence>
<feature type="region of interest" description="Disordered" evidence="1">
    <location>
        <begin position="185"/>
        <end position="234"/>
    </location>
</feature>
<dbReference type="InterPro" id="IPR023393">
    <property type="entry name" value="START-like_dom_sf"/>
</dbReference>
<dbReference type="Gene3D" id="3.30.530.20">
    <property type="match status" value="1"/>
</dbReference>
<dbReference type="Proteomes" id="UP000197361">
    <property type="component" value="Unassembled WGS sequence"/>
</dbReference>
<evidence type="ECO:0000256" key="1">
    <source>
        <dbReference type="SAM" id="MobiDB-lite"/>
    </source>
</evidence>
<comment type="caution">
    <text evidence="3">The sequence shown here is derived from an EMBL/GenBank/DDBJ whole genome shotgun (WGS) entry which is preliminary data.</text>
</comment>